<evidence type="ECO:0008006" key="2">
    <source>
        <dbReference type="Google" id="ProtNLM"/>
    </source>
</evidence>
<protein>
    <recommendedName>
        <fullName evidence="2">Tc1-like transposase DDE domain-containing protein</fullName>
    </recommendedName>
</protein>
<proteinExistence type="predicted"/>
<name>A0A0F9EW98_9ZZZZ</name>
<dbReference type="Pfam" id="PF07592">
    <property type="entry name" value="DDE_Tnp_ISAZ013"/>
    <property type="match status" value="1"/>
</dbReference>
<dbReference type="InterPro" id="IPR011518">
    <property type="entry name" value="Transposase_36"/>
</dbReference>
<comment type="caution">
    <text evidence="1">The sequence shown here is derived from an EMBL/GenBank/DDBJ whole genome shotgun (WGS) entry which is preliminary data.</text>
</comment>
<sequence>MAYRILFHTKIFIHYIIFDFIEQTALETIDCKTEDGQIRYINVFGFKKFIRLARLYNTDVLVLKDHSNFVFRKSLIDVLFQNLNERSKRLVAAFLLISFNAREKVILSKLCKLDLKTIRKGVKELFRGSVLDRHQIRKAGGGRKTKIEKYPDLLALLEFLTEDHIAGDPMNGRRWVRKSLVHFKNQLVEYGIIISPTTVKKYFRRLKISLKVNKKSISTQQYENRDSQFKQITRIKKAFLKSGNPVISIDTKKKEQIGLFRNPGSTWKKTSISVYDHDFKNLGEETVVPFGIYDLRRNKGEIYCGNSHETSKFIVEMIVRWWESVGQIQYVDKRNLLILCDAGGSNGYRRHGWKIELQNLLASRFDLQVTVCHYPPGTSKWNPIEHRVFSFISINWSGIPLDSIDTMLNLLNATTTKQGLVVRA</sequence>
<accession>A0A0F9EW98</accession>
<organism evidence="1">
    <name type="scientific">marine sediment metagenome</name>
    <dbReference type="NCBI Taxonomy" id="412755"/>
    <lineage>
        <taxon>unclassified sequences</taxon>
        <taxon>metagenomes</taxon>
        <taxon>ecological metagenomes</taxon>
    </lineage>
</organism>
<dbReference type="AlphaFoldDB" id="A0A0F9EW98"/>
<reference evidence="1" key="1">
    <citation type="journal article" date="2015" name="Nature">
        <title>Complex archaea that bridge the gap between prokaryotes and eukaryotes.</title>
        <authorList>
            <person name="Spang A."/>
            <person name="Saw J.H."/>
            <person name="Jorgensen S.L."/>
            <person name="Zaremba-Niedzwiedzka K."/>
            <person name="Martijn J."/>
            <person name="Lind A.E."/>
            <person name="van Eijk R."/>
            <person name="Schleper C."/>
            <person name="Guy L."/>
            <person name="Ettema T.J."/>
        </authorList>
    </citation>
    <scope>NUCLEOTIDE SEQUENCE</scope>
</reference>
<dbReference type="NCBIfam" id="NF033519">
    <property type="entry name" value="transpos_ISAzo13"/>
    <property type="match status" value="1"/>
</dbReference>
<dbReference type="EMBL" id="LAZR01035222">
    <property type="protein sequence ID" value="KKL28083.1"/>
    <property type="molecule type" value="Genomic_DNA"/>
</dbReference>
<evidence type="ECO:0000313" key="1">
    <source>
        <dbReference type="EMBL" id="KKL28083.1"/>
    </source>
</evidence>
<gene>
    <name evidence="1" type="ORF">LCGC14_2378700</name>
</gene>